<feature type="domain" description="C2H2-type" evidence="12">
    <location>
        <begin position="150"/>
        <end position="177"/>
    </location>
</feature>
<organism evidence="14 15">
    <name type="scientific">Muntiacus muntjak</name>
    <name type="common">Barking deer</name>
    <name type="synonym">Indian muntjac</name>
    <dbReference type="NCBI Taxonomy" id="9888"/>
    <lineage>
        <taxon>Eukaryota</taxon>
        <taxon>Metazoa</taxon>
        <taxon>Chordata</taxon>
        <taxon>Craniata</taxon>
        <taxon>Vertebrata</taxon>
        <taxon>Euteleostomi</taxon>
        <taxon>Mammalia</taxon>
        <taxon>Eutheria</taxon>
        <taxon>Laurasiatheria</taxon>
        <taxon>Artiodactyla</taxon>
        <taxon>Ruminantia</taxon>
        <taxon>Pecora</taxon>
        <taxon>Cervidae</taxon>
        <taxon>Muntiacinae</taxon>
        <taxon>Muntiacus</taxon>
    </lineage>
</organism>
<keyword evidence="8" id="KW-0238">DNA-binding</keyword>
<dbReference type="SMART" id="SM00349">
    <property type="entry name" value="KRAB"/>
    <property type="match status" value="1"/>
</dbReference>
<dbReference type="PROSITE" id="PS50157">
    <property type="entry name" value="ZINC_FINGER_C2H2_2"/>
    <property type="match status" value="7"/>
</dbReference>
<evidence type="ECO:0000259" key="12">
    <source>
        <dbReference type="PROSITE" id="PS50157"/>
    </source>
</evidence>
<protein>
    <submittedName>
        <fullName evidence="14">Uncharacterized protein</fullName>
    </submittedName>
</protein>
<dbReference type="Gene3D" id="6.10.140.140">
    <property type="match status" value="1"/>
</dbReference>
<dbReference type="SUPFAM" id="SSF109640">
    <property type="entry name" value="KRAB domain (Kruppel-associated box)"/>
    <property type="match status" value="1"/>
</dbReference>
<evidence type="ECO:0000256" key="2">
    <source>
        <dbReference type="ARBA" id="ARBA00006991"/>
    </source>
</evidence>
<accession>A0A5N3VPJ5</accession>
<dbReference type="AlphaFoldDB" id="A0A5N3VPJ5"/>
<name>A0A5N3VPJ5_MUNMU</name>
<dbReference type="Gene3D" id="3.30.160.60">
    <property type="entry name" value="Classic Zinc Finger"/>
    <property type="match status" value="7"/>
</dbReference>
<keyword evidence="3" id="KW-0479">Metal-binding</keyword>
<keyword evidence="6" id="KW-0862">Zinc</keyword>
<feature type="domain" description="C2H2-type" evidence="12">
    <location>
        <begin position="178"/>
        <end position="205"/>
    </location>
</feature>
<dbReference type="InterPro" id="IPR036236">
    <property type="entry name" value="Znf_C2H2_sf"/>
</dbReference>
<proteinExistence type="inferred from homology"/>
<dbReference type="GO" id="GO:0005634">
    <property type="term" value="C:nucleus"/>
    <property type="evidence" value="ECO:0007669"/>
    <property type="project" value="UniProtKB-SubCell"/>
</dbReference>
<dbReference type="GO" id="GO:0000978">
    <property type="term" value="F:RNA polymerase II cis-regulatory region sequence-specific DNA binding"/>
    <property type="evidence" value="ECO:0007669"/>
    <property type="project" value="TreeGrafter"/>
</dbReference>
<gene>
    <name evidence="14" type="ORF">FD754_016028</name>
</gene>
<feature type="domain" description="C2H2-type" evidence="12">
    <location>
        <begin position="206"/>
        <end position="233"/>
    </location>
</feature>
<comment type="similarity">
    <text evidence="2">Belongs to the krueppel C2H2-type zinc-finger protein family.</text>
</comment>
<keyword evidence="15" id="KW-1185">Reference proteome</keyword>
<feature type="domain" description="C2H2-type" evidence="12">
    <location>
        <begin position="262"/>
        <end position="289"/>
    </location>
</feature>
<feature type="domain" description="C2H2-type" evidence="12">
    <location>
        <begin position="290"/>
        <end position="324"/>
    </location>
</feature>
<evidence type="ECO:0000256" key="6">
    <source>
        <dbReference type="ARBA" id="ARBA00022833"/>
    </source>
</evidence>
<dbReference type="GO" id="GO:0008270">
    <property type="term" value="F:zinc ion binding"/>
    <property type="evidence" value="ECO:0007669"/>
    <property type="project" value="UniProtKB-KW"/>
</dbReference>
<dbReference type="PANTHER" id="PTHR24390">
    <property type="entry name" value="ZINC FINGER PROTEIN"/>
    <property type="match status" value="1"/>
</dbReference>
<evidence type="ECO:0000256" key="1">
    <source>
        <dbReference type="ARBA" id="ARBA00004123"/>
    </source>
</evidence>
<keyword evidence="7" id="KW-0805">Transcription regulation</keyword>
<dbReference type="PROSITE" id="PS50805">
    <property type="entry name" value="KRAB"/>
    <property type="match status" value="1"/>
</dbReference>
<dbReference type="SMART" id="SM00355">
    <property type="entry name" value="ZnF_C2H2"/>
    <property type="match status" value="7"/>
</dbReference>
<evidence type="ECO:0000256" key="9">
    <source>
        <dbReference type="ARBA" id="ARBA00023163"/>
    </source>
</evidence>
<evidence type="ECO:0000256" key="11">
    <source>
        <dbReference type="PROSITE-ProRule" id="PRU00042"/>
    </source>
</evidence>
<evidence type="ECO:0000256" key="8">
    <source>
        <dbReference type="ARBA" id="ARBA00023125"/>
    </source>
</evidence>
<keyword evidence="4" id="KW-0677">Repeat</keyword>
<dbReference type="Proteomes" id="UP000326458">
    <property type="component" value="Unassembled WGS sequence"/>
</dbReference>
<evidence type="ECO:0000256" key="7">
    <source>
        <dbReference type="ARBA" id="ARBA00023015"/>
    </source>
</evidence>
<dbReference type="Pfam" id="PF00096">
    <property type="entry name" value="zf-C2H2"/>
    <property type="match status" value="4"/>
</dbReference>
<comment type="subcellular location">
    <subcellularLocation>
        <location evidence="1">Nucleus</location>
    </subcellularLocation>
</comment>
<dbReference type="FunFam" id="3.30.160.60:FF:000271">
    <property type="entry name" value="Zinc finger protein 662"/>
    <property type="match status" value="1"/>
</dbReference>
<dbReference type="InterPro" id="IPR013087">
    <property type="entry name" value="Znf_C2H2_type"/>
</dbReference>
<keyword evidence="9" id="KW-0804">Transcription</keyword>
<evidence type="ECO:0000313" key="15">
    <source>
        <dbReference type="Proteomes" id="UP000326458"/>
    </source>
</evidence>
<dbReference type="PROSITE" id="PS00028">
    <property type="entry name" value="ZINC_FINGER_C2H2_1"/>
    <property type="match status" value="5"/>
</dbReference>
<dbReference type="InterPro" id="IPR036051">
    <property type="entry name" value="KRAB_dom_sf"/>
</dbReference>
<evidence type="ECO:0000256" key="10">
    <source>
        <dbReference type="ARBA" id="ARBA00023242"/>
    </source>
</evidence>
<dbReference type="FunFam" id="3.30.160.60:FF:000099">
    <property type="entry name" value="Zinc finger protein 79"/>
    <property type="match status" value="1"/>
</dbReference>
<comment type="caution">
    <text evidence="14">The sequence shown here is derived from an EMBL/GenBank/DDBJ whole genome shotgun (WGS) entry which is preliminary data.</text>
</comment>
<keyword evidence="10" id="KW-0539">Nucleus</keyword>
<dbReference type="FunFam" id="3.30.160.60:FF:000446">
    <property type="entry name" value="Zinc finger protein"/>
    <property type="match status" value="1"/>
</dbReference>
<evidence type="ECO:0000256" key="5">
    <source>
        <dbReference type="ARBA" id="ARBA00022771"/>
    </source>
</evidence>
<dbReference type="GO" id="GO:0006357">
    <property type="term" value="P:regulation of transcription by RNA polymerase II"/>
    <property type="evidence" value="ECO:0007669"/>
    <property type="project" value="TreeGrafter"/>
</dbReference>
<feature type="domain" description="KRAB" evidence="13">
    <location>
        <begin position="1"/>
        <end position="71"/>
    </location>
</feature>
<dbReference type="CDD" id="cd07765">
    <property type="entry name" value="KRAB_A-box"/>
    <property type="match status" value="1"/>
</dbReference>
<dbReference type="GO" id="GO:0003700">
    <property type="term" value="F:DNA-binding transcription factor activity"/>
    <property type="evidence" value="ECO:0007669"/>
    <property type="project" value="TreeGrafter"/>
</dbReference>
<feature type="domain" description="C2H2-type" evidence="12">
    <location>
        <begin position="234"/>
        <end position="261"/>
    </location>
</feature>
<sequence length="343" mass="40070">VLFKDVAIDFSQEEWGYLDLEPKDMHRDVMLENCSNLVSLVSISKPDMLSLLKQGKEPWKVSRCETKKLPSKREIYELEASQLEIIEQLTSQKCDCKSFQNDRECRDKFESQLGNKEVSRQLVIYEEMPNFSQTTSLILQQKIHSSEKFCECKACRKYFILGFQQTEHQKNHSNEKFFECKECEMAFIKDSQLTHHQRVHVPKKLYECKECGKAFICASQLIYHQRIHTGEKLYECKECGKAFILASQLIYHQRIHTGERPYECNECGKAFFCGLHLTYHQRVHAGEKPYQCKECGKAFNQCGKTFICDSELTQHVRILTGKKPYECKACGKSFIRGSHLTQH</sequence>
<feature type="non-terminal residue" evidence="14">
    <location>
        <position position="1"/>
    </location>
</feature>
<dbReference type="PANTHER" id="PTHR24390:SF260">
    <property type="entry name" value="ZINC FINGER PROTEIN 383-RELATED"/>
    <property type="match status" value="1"/>
</dbReference>
<feature type="domain" description="C2H2-type" evidence="12">
    <location>
        <begin position="325"/>
        <end position="343"/>
    </location>
</feature>
<evidence type="ECO:0000256" key="3">
    <source>
        <dbReference type="ARBA" id="ARBA00022723"/>
    </source>
</evidence>
<dbReference type="FunFam" id="3.30.160.60:FF:001697">
    <property type="entry name" value="zinc finger protein 623"/>
    <property type="match status" value="1"/>
</dbReference>
<dbReference type="FunFam" id="3.30.160.60:FF:001944">
    <property type="entry name" value="Zinc finger protein 571"/>
    <property type="match status" value="1"/>
</dbReference>
<dbReference type="FunFam" id="3.30.160.60:FF:002004">
    <property type="entry name" value="Zinc finger protein 473"/>
    <property type="match status" value="1"/>
</dbReference>
<evidence type="ECO:0000259" key="13">
    <source>
        <dbReference type="PROSITE" id="PS50805"/>
    </source>
</evidence>
<reference evidence="14 15" key="1">
    <citation type="submission" date="2019-06" db="EMBL/GenBank/DDBJ databases">
        <title>Discovery of a novel chromosome fission-fusion reversal in muntjac.</title>
        <authorList>
            <person name="Mudd A.B."/>
            <person name="Bredeson J.V."/>
            <person name="Baum R."/>
            <person name="Hockemeyer D."/>
            <person name="Rokhsar D.S."/>
        </authorList>
    </citation>
    <scope>NUCLEOTIDE SEQUENCE [LARGE SCALE GENOMIC DNA]</scope>
    <source>
        <strain evidence="14">UTSW_UCB_Mm</strain>
        <tissue evidence="14">Fibroblast cell line</tissue>
    </source>
</reference>
<dbReference type="InterPro" id="IPR001909">
    <property type="entry name" value="KRAB"/>
</dbReference>
<evidence type="ECO:0000313" key="14">
    <source>
        <dbReference type="EMBL" id="KAB0351171.1"/>
    </source>
</evidence>
<dbReference type="EMBL" id="VCEA01000002">
    <property type="protein sequence ID" value="KAB0351171.1"/>
    <property type="molecule type" value="Genomic_DNA"/>
</dbReference>
<dbReference type="SUPFAM" id="SSF57667">
    <property type="entry name" value="beta-beta-alpha zinc fingers"/>
    <property type="match status" value="4"/>
</dbReference>
<keyword evidence="5 11" id="KW-0863">Zinc-finger</keyword>
<evidence type="ECO:0000256" key="4">
    <source>
        <dbReference type="ARBA" id="ARBA00022737"/>
    </source>
</evidence>
<dbReference type="Pfam" id="PF01352">
    <property type="entry name" value="KRAB"/>
    <property type="match status" value="1"/>
</dbReference>